<organism evidence="2 3">
    <name type="scientific">Entomortierella chlamydospora</name>
    <dbReference type="NCBI Taxonomy" id="101097"/>
    <lineage>
        <taxon>Eukaryota</taxon>
        <taxon>Fungi</taxon>
        <taxon>Fungi incertae sedis</taxon>
        <taxon>Mucoromycota</taxon>
        <taxon>Mortierellomycotina</taxon>
        <taxon>Mortierellomycetes</taxon>
        <taxon>Mortierellales</taxon>
        <taxon>Mortierellaceae</taxon>
        <taxon>Entomortierella</taxon>
    </lineage>
</organism>
<name>A0A9P6MXG7_9FUNG</name>
<gene>
    <name evidence="2" type="ORF">BGZ80_008957</name>
</gene>
<dbReference type="EMBL" id="JAAAID010000505">
    <property type="protein sequence ID" value="KAG0016756.1"/>
    <property type="molecule type" value="Genomic_DNA"/>
</dbReference>
<sequence length="242" mass="28794">MYADHYIEETSQDTKQGLVYVYTWVGTIYILDAVTDYIIETRVRSYPLSSIFKLYYSMIYFIFYRNLFVRLRSYEQFVAIQLASSFWVCIFHPVCMTRIVYRTLVYLFGISKTYEEYKRQVGRGLFLRNLAENVTMLSFLCWVNILYYGPNSKIYPYFQFNDISHDKYDHGYTVKASLGIWISELISNFINRTICKKFMGHHVTKEALKDLKEYPELIVAFVLVMVHILQDMLLSLLVLHFA</sequence>
<keyword evidence="1" id="KW-1133">Transmembrane helix</keyword>
<protein>
    <submittedName>
        <fullName evidence="2">Uncharacterized protein</fullName>
    </submittedName>
</protein>
<feature type="transmembrane region" description="Helical" evidence="1">
    <location>
        <begin position="20"/>
        <end position="39"/>
    </location>
</feature>
<evidence type="ECO:0000313" key="3">
    <source>
        <dbReference type="Proteomes" id="UP000703661"/>
    </source>
</evidence>
<keyword evidence="1" id="KW-0812">Transmembrane</keyword>
<evidence type="ECO:0000313" key="2">
    <source>
        <dbReference type="EMBL" id="KAG0016756.1"/>
    </source>
</evidence>
<comment type="caution">
    <text evidence="2">The sequence shown here is derived from an EMBL/GenBank/DDBJ whole genome shotgun (WGS) entry which is preliminary data.</text>
</comment>
<accession>A0A9P6MXG7</accession>
<feature type="transmembrane region" description="Helical" evidence="1">
    <location>
        <begin position="217"/>
        <end position="239"/>
    </location>
</feature>
<feature type="transmembrane region" description="Helical" evidence="1">
    <location>
        <begin position="130"/>
        <end position="149"/>
    </location>
</feature>
<dbReference type="InterPro" id="IPR039966">
    <property type="entry name" value="C553.12c"/>
</dbReference>
<feature type="transmembrane region" description="Helical" evidence="1">
    <location>
        <begin position="84"/>
        <end position="109"/>
    </location>
</feature>
<feature type="transmembrane region" description="Helical" evidence="1">
    <location>
        <begin position="46"/>
        <end position="64"/>
    </location>
</feature>
<dbReference type="AlphaFoldDB" id="A0A9P6MXG7"/>
<dbReference type="PANTHER" id="PTHR40467">
    <property type="match status" value="1"/>
</dbReference>
<proteinExistence type="predicted"/>
<dbReference type="Proteomes" id="UP000703661">
    <property type="component" value="Unassembled WGS sequence"/>
</dbReference>
<dbReference type="OrthoDB" id="5541877at2759"/>
<keyword evidence="3" id="KW-1185">Reference proteome</keyword>
<keyword evidence="1" id="KW-0472">Membrane</keyword>
<reference evidence="2" key="1">
    <citation type="journal article" date="2020" name="Fungal Divers.">
        <title>Resolving the Mortierellaceae phylogeny through synthesis of multi-gene phylogenetics and phylogenomics.</title>
        <authorList>
            <person name="Vandepol N."/>
            <person name="Liber J."/>
            <person name="Desiro A."/>
            <person name="Na H."/>
            <person name="Kennedy M."/>
            <person name="Barry K."/>
            <person name="Grigoriev I.V."/>
            <person name="Miller A.N."/>
            <person name="O'Donnell K."/>
            <person name="Stajich J.E."/>
            <person name="Bonito G."/>
        </authorList>
    </citation>
    <scope>NUCLEOTIDE SEQUENCE</scope>
    <source>
        <strain evidence="2">NRRL 2769</strain>
    </source>
</reference>
<dbReference type="PANTHER" id="PTHR40467:SF1">
    <property type="match status" value="1"/>
</dbReference>
<evidence type="ECO:0000256" key="1">
    <source>
        <dbReference type="SAM" id="Phobius"/>
    </source>
</evidence>